<protein>
    <submittedName>
        <fullName evidence="2">Uncharacterized protein</fullName>
    </submittedName>
</protein>
<proteinExistence type="predicted"/>
<dbReference type="Proteomes" id="UP000239757">
    <property type="component" value="Unassembled WGS sequence"/>
</dbReference>
<evidence type="ECO:0000313" key="3">
    <source>
        <dbReference type="Proteomes" id="UP000239757"/>
    </source>
</evidence>
<name>A0A2P5VST5_GOSBA</name>
<feature type="compositionally biased region" description="Polar residues" evidence="1">
    <location>
        <begin position="17"/>
        <end position="27"/>
    </location>
</feature>
<evidence type="ECO:0000313" key="2">
    <source>
        <dbReference type="EMBL" id="PPR81906.1"/>
    </source>
</evidence>
<dbReference type="AlphaFoldDB" id="A0A2P5VST5"/>
<gene>
    <name evidence="2" type="ORF">GOBAR_AA38809</name>
</gene>
<evidence type="ECO:0000256" key="1">
    <source>
        <dbReference type="SAM" id="MobiDB-lite"/>
    </source>
</evidence>
<feature type="compositionally biased region" description="Polar residues" evidence="1">
    <location>
        <begin position="1"/>
        <end position="10"/>
    </location>
</feature>
<accession>A0A2P5VST5</accession>
<reference evidence="2 3" key="1">
    <citation type="submission" date="2015-01" db="EMBL/GenBank/DDBJ databases">
        <title>Genome of allotetraploid Gossypium barbadense reveals genomic plasticity and fiber elongation in cotton evolution.</title>
        <authorList>
            <person name="Chen X."/>
            <person name="Liu X."/>
            <person name="Zhao B."/>
            <person name="Zheng H."/>
            <person name="Hu Y."/>
            <person name="Lu G."/>
            <person name="Yang C."/>
            <person name="Chen J."/>
            <person name="Shan C."/>
            <person name="Zhang L."/>
            <person name="Zhou Y."/>
            <person name="Wang L."/>
            <person name="Guo W."/>
            <person name="Bai Y."/>
            <person name="Ruan J."/>
            <person name="Shangguan X."/>
            <person name="Mao Y."/>
            <person name="Jiang J."/>
            <person name="Zhu Y."/>
            <person name="Lei J."/>
            <person name="Kang H."/>
            <person name="Chen S."/>
            <person name="He X."/>
            <person name="Wang R."/>
            <person name="Wang Y."/>
            <person name="Chen J."/>
            <person name="Wang L."/>
            <person name="Yu S."/>
            <person name="Wang B."/>
            <person name="Wei J."/>
            <person name="Song S."/>
            <person name="Lu X."/>
            <person name="Gao Z."/>
            <person name="Gu W."/>
            <person name="Deng X."/>
            <person name="Ma D."/>
            <person name="Wang S."/>
            <person name="Liang W."/>
            <person name="Fang L."/>
            <person name="Cai C."/>
            <person name="Zhu X."/>
            <person name="Zhou B."/>
            <person name="Zhang Y."/>
            <person name="Chen Z."/>
            <person name="Xu S."/>
            <person name="Zhu R."/>
            <person name="Wang S."/>
            <person name="Zhang T."/>
            <person name="Zhao G."/>
        </authorList>
    </citation>
    <scope>NUCLEOTIDE SEQUENCE [LARGE SCALE GENOMIC DNA]</scope>
    <source>
        <strain evidence="3">cv. Xinhai21</strain>
        <tissue evidence="2">Leaf</tissue>
    </source>
</reference>
<sequence length="66" mass="7272">MSASMNSSVYSPKATPNFGTLNCRSRPSSSKVISRYVGLMMLKNRSYSSAAQSMQRAIPKGRARRI</sequence>
<dbReference type="EMBL" id="KZ671080">
    <property type="protein sequence ID" value="PPR81906.1"/>
    <property type="molecule type" value="Genomic_DNA"/>
</dbReference>
<organism evidence="2 3">
    <name type="scientific">Gossypium barbadense</name>
    <name type="common">Sea Island cotton</name>
    <name type="synonym">Hibiscus barbadensis</name>
    <dbReference type="NCBI Taxonomy" id="3634"/>
    <lineage>
        <taxon>Eukaryota</taxon>
        <taxon>Viridiplantae</taxon>
        <taxon>Streptophyta</taxon>
        <taxon>Embryophyta</taxon>
        <taxon>Tracheophyta</taxon>
        <taxon>Spermatophyta</taxon>
        <taxon>Magnoliopsida</taxon>
        <taxon>eudicotyledons</taxon>
        <taxon>Gunneridae</taxon>
        <taxon>Pentapetalae</taxon>
        <taxon>rosids</taxon>
        <taxon>malvids</taxon>
        <taxon>Malvales</taxon>
        <taxon>Malvaceae</taxon>
        <taxon>Malvoideae</taxon>
        <taxon>Gossypium</taxon>
    </lineage>
</organism>
<feature type="region of interest" description="Disordered" evidence="1">
    <location>
        <begin position="1"/>
        <end position="27"/>
    </location>
</feature>